<dbReference type="EMBL" id="ANIZ01001771">
    <property type="protein sequence ID" value="ETI44844.1"/>
    <property type="molecule type" value="Genomic_DNA"/>
</dbReference>
<proteinExistence type="predicted"/>
<evidence type="ECO:0000313" key="2">
    <source>
        <dbReference type="Proteomes" id="UP000018721"/>
    </source>
</evidence>
<sequence>MAKRESSGGFVHGRGHYAIQHDGLRTQRTSSERRTTRASNVSLISLESSAEYFHAYICNAKLAFDEYLKSYLRFLFC</sequence>
<dbReference type="AlphaFoldDB" id="V9EZZ5"/>
<name>V9EZZ5_PHYNI</name>
<evidence type="ECO:0000313" key="1">
    <source>
        <dbReference type="EMBL" id="ETI44844.1"/>
    </source>
</evidence>
<accession>V9EZZ5</accession>
<comment type="caution">
    <text evidence="1">The sequence shown here is derived from an EMBL/GenBank/DDBJ whole genome shotgun (WGS) entry which is preliminary data.</text>
</comment>
<organism evidence="1 2">
    <name type="scientific">Phytophthora nicotianae P1569</name>
    <dbReference type="NCBI Taxonomy" id="1317065"/>
    <lineage>
        <taxon>Eukaryota</taxon>
        <taxon>Sar</taxon>
        <taxon>Stramenopiles</taxon>
        <taxon>Oomycota</taxon>
        <taxon>Peronosporomycetes</taxon>
        <taxon>Peronosporales</taxon>
        <taxon>Peronosporaceae</taxon>
        <taxon>Phytophthora</taxon>
    </lineage>
</organism>
<keyword evidence="2" id="KW-1185">Reference proteome</keyword>
<reference evidence="1 2" key="1">
    <citation type="submission" date="2013-11" db="EMBL/GenBank/DDBJ databases">
        <title>The Genome Sequence of Phytophthora parasitica P1569.</title>
        <authorList>
            <consortium name="The Broad Institute Genomics Platform"/>
            <person name="Russ C."/>
            <person name="Tyler B."/>
            <person name="Panabieres F."/>
            <person name="Shan W."/>
            <person name="Tripathy S."/>
            <person name="Grunwald N."/>
            <person name="Machado M."/>
            <person name="Johnson C.S."/>
            <person name="Arredondo F."/>
            <person name="Hong C."/>
            <person name="Coffey M."/>
            <person name="Young S.K."/>
            <person name="Zeng Q."/>
            <person name="Gargeya S."/>
            <person name="Fitzgerald M."/>
            <person name="Abouelleil A."/>
            <person name="Alvarado L."/>
            <person name="Chapman S.B."/>
            <person name="Gainer-Dewar J."/>
            <person name="Goldberg J."/>
            <person name="Griggs A."/>
            <person name="Gujja S."/>
            <person name="Hansen M."/>
            <person name="Howarth C."/>
            <person name="Imamovic A."/>
            <person name="Ireland A."/>
            <person name="Larimer J."/>
            <person name="McCowan C."/>
            <person name="Murphy C."/>
            <person name="Pearson M."/>
            <person name="Poon T.W."/>
            <person name="Priest M."/>
            <person name="Roberts A."/>
            <person name="Saif S."/>
            <person name="Shea T."/>
            <person name="Sykes S."/>
            <person name="Wortman J."/>
            <person name="Nusbaum C."/>
            <person name="Birren B."/>
        </authorList>
    </citation>
    <scope>NUCLEOTIDE SEQUENCE [LARGE SCALE GENOMIC DNA]</scope>
    <source>
        <strain evidence="1 2">P1569</strain>
    </source>
</reference>
<gene>
    <name evidence="1" type="ORF">F443_10478</name>
</gene>
<dbReference type="Proteomes" id="UP000018721">
    <property type="component" value="Unassembled WGS sequence"/>
</dbReference>
<protein>
    <submittedName>
        <fullName evidence="1">Uncharacterized protein</fullName>
    </submittedName>
</protein>
<dbReference type="HOGENOM" id="CLU_2643390_0_0_1"/>